<accession>A0AAV2AS06</accession>
<dbReference type="Proteomes" id="UP001497382">
    <property type="component" value="Unassembled WGS sequence"/>
</dbReference>
<organism evidence="2 3">
    <name type="scientific">Larinioides sclopetarius</name>
    <dbReference type="NCBI Taxonomy" id="280406"/>
    <lineage>
        <taxon>Eukaryota</taxon>
        <taxon>Metazoa</taxon>
        <taxon>Ecdysozoa</taxon>
        <taxon>Arthropoda</taxon>
        <taxon>Chelicerata</taxon>
        <taxon>Arachnida</taxon>
        <taxon>Araneae</taxon>
        <taxon>Araneomorphae</taxon>
        <taxon>Entelegynae</taxon>
        <taxon>Araneoidea</taxon>
        <taxon>Araneidae</taxon>
        <taxon>Larinioides</taxon>
    </lineage>
</organism>
<feature type="region of interest" description="Disordered" evidence="1">
    <location>
        <begin position="358"/>
        <end position="378"/>
    </location>
</feature>
<dbReference type="AlphaFoldDB" id="A0AAV2AS06"/>
<comment type="caution">
    <text evidence="2">The sequence shown here is derived from an EMBL/GenBank/DDBJ whole genome shotgun (WGS) entry which is preliminary data.</text>
</comment>
<feature type="compositionally biased region" description="Polar residues" evidence="1">
    <location>
        <begin position="358"/>
        <end position="371"/>
    </location>
</feature>
<name>A0AAV2AS06_9ARAC</name>
<dbReference type="EMBL" id="CAXIEN010000196">
    <property type="protein sequence ID" value="CAL1285859.1"/>
    <property type="molecule type" value="Genomic_DNA"/>
</dbReference>
<keyword evidence="3" id="KW-1185">Reference proteome</keyword>
<reference evidence="2 3" key="1">
    <citation type="submission" date="2024-04" db="EMBL/GenBank/DDBJ databases">
        <authorList>
            <person name="Rising A."/>
            <person name="Reimegard J."/>
            <person name="Sonavane S."/>
            <person name="Akerstrom W."/>
            <person name="Nylinder S."/>
            <person name="Hedman E."/>
            <person name="Kallberg Y."/>
        </authorList>
    </citation>
    <scope>NUCLEOTIDE SEQUENCE [LARGE SCALE GENOMIC DNA]</scope>
</reference>
<gene>
    <name evidence="2" type="ORF">LARSCL_LOCUS13952</name>
</gene>
<evidence type="ECO:0000313" key="2">
    <source>
        <dbReference type="EMBL" id="CAL1285859.1"/>
    </source>
</evidence>
<evidence type="ECO:0000313" key="3">
    <source>
        <dbReference type="Proteomes" id="UP001497382"/>
    </source>
</evidence>
<protein>
    <submittedName>
        <fullName evidence="2">Uncharacterized protein</fullName>
    </submittedName>
</protein>
<proteinExistence type="predicted"/>
<evidence type="ECO:0000256" key="1">
    <source>
        <dbReference type="SAM" id="MobiDB-lite"/>
    </source>
</evidence>
<sequence>MAFPTKFPGIAEYFQNCCRLLSVTVCLLPAVRFPDRNFSSCWTLRGGKQQRDRLCSPRAQSDTRFCHLFQIHPGHAEGARLLRLLLDLPGRRVPGGHCPDQPLRHGIRHQLLLLPLERERILLEVKTSTAQNVEYIVSVQRNCHIDKLSVATRGMHVLRTAVPQAVLAGPIAGDRLSTESERCSHQGGGLQVRARSRHRVRHHLLRLPPPAAAALLELLLPARRQRSQSATGALLQILIVGWLLIATDYCSYSTPMFSEAVTPEPEEKGPPSPGSAFYTPSLDAYMEPRLRVGGSHQRPPTTEDSFPVFSPPPYPAGAPVDALQYLPEFLQNSGFSSLLLTRYPFLLRFRRAASAPSTHHACNQRPCSTRQVPLRRLP</sequence>